<dbReference type="RefSeq" id="WP_109009434.1">
    <property type="nucleotide sequence ID" value="NZ_BDUD01000001.1"/>
</dbReference>
<dbReference type="Proteomes" id="UP000245124">
    <property type="component" value="Unassembled WGS sequence"/>
</dbReference>
<organism evidence="1 2">
    <name type="scientific">Nostoc commune NIES-4072</name>
    <dbReference type="NCBI Taxonomy" id="2005467"/>
    <lineage>
        <taxon>Bacteria</taxon>
        <taxon>Bacillati</taxon>
        <taxon>Cyanobacteriota</taxon>
        <taxon>Cyanophyceae</taxon>
        <taxon>Nostocales</taxon>
        <taxon>Nostocaceae</taxon>
        <taxon>Nostoc</taxon>
    </lineage>
</organism>
<keyword evidence="2" id="KW-1185">Reference proteome</keyword>
<dbReference type="OrthoDB" id="516402at2"/>
<dbReference type="EMBL" id="BDUD01000001">
    <property type="protein sequence ID" value="GBG19672.1"/>
    <property type="molecule type" value="Genomic_DNA"/>
</dbReference>
<reference evidence="1 2" key="1">
    <citation type="submission" date="2017-06" db="EMBL/GenBank/DDBJ databases">
        <title>Genome sequencing of cyanobaciteial culture collection at National Institute for Environmental Studies (NIES).</title>
        <authorList>
            <person name="Hirose Y."/>
            <person name="Shimura Y."/>
            <person name="Fujisawa T."/>
            <person name="Nakamura Y."/>
            <person name="Kawachi M."/>
        </authorList>
    </citation>
    <scope>NUCLEOTIDE SEQUENCE [LARGE SCALE GENOMIC DNA]</scope>
    <source>
        <strain evidence="1 2">NIES-4072</strain>
    </source>
</reference>
<name>A0A2R5FLL9_NOSCO</name>
<evidence type="ECO:0000313" key="1">
    <source>
        <dbReference type="EMBL" id="GBG19672.1"/>
    </source>
</evidence>
<comment type="caution">
    <text evidence="1">The sequence shown here is derived from an EMBL/GenBank/DDBJ whole genome shotgun (WGS) entry which is preliminary data.</text>
</comment>
<dbReference type="Gene3D" id="2.30.30.40">
    <property type="entry name" value="SH3 Domains"/>
    <property type="match status" value="1"/>
</dbReference>
<sequence>MLNTKEHFKQIEMDTIQREPLLTELTPEAAATVEGGLLYTTEGVTTRLNIRERATTKSDKIGSFRPGAVFNASAKVTNGFRKLLGRAGWVSAEFTRRVLKTSAGFIKLT</sequence>
<protein>
    <submittedName>
        <fullName evidence="1">Uncharacterized protein</fullName>
    </submittedName>
</protein>
<gene>
    <name evidence="1" type="ORF">NIES4072_33410</name>
</gene>
<dbReference type="AlphaFoldDB" id="A0A2R5FLL9"/>
<accession>A0A2R5FLL9</accession>
<proteinExistence type="predicted"/>
<evidence type="ECO:0000313" key="2">
    <source>
        <dbReference type="Proteomes" id="UP000245124"/>
    </source>
</evidence>